<dbReference type="AlphaFoldDB" id="A0A5E4NMY1"/>
<organism evidence="1 2">
    <name type="scientific">Cinara cedri</name>
    <dbReference type="NCBI Taxonomy" id="506608"/>
    <lineage>
        <taxon>Eukaryota</taxon>
        <taxon>Metazoa</taxon>
        <taxon>Ecdysozoa</taxon>
        <taxon>Arthropoda</taxon>
        <taxon>Hexapoda</taxon>
        <taxon>Insecta</taxon>
        <taxon>Pterygota</taxon>
        <taxon>Neoptera</taxon>
        <taxon>Paraneoptera</taxon>
        <taxon>Hemiptera</taxon>
        <taxon>Sternorrhyncha</taxon>
        <taxon>Aphidomorpha</taxon>
        <taxon>Aphidoidea</taxon>
        <taxon>Aphididae</taxon>
        <taxon>Lachninae</taxon>
        <taxon>Cinara</taxon>
    </lineage>
</organism>
<dbReference type="Proteomes" id="UP000325440">
    <property type="component" value="Unassembled WGS sequence"/>
</dbReference>
<gene>
    <name evidence="1" type="ORF">CINCED_3A005157</name>
</gene>
<evidence type="ECO:0000313" key="1">
    <source>
        <dbReference type="EMBL" id="VVC44600.1"/>
    </source>
</evidence>
<keyword evidence="2" id="KW-1185">Reference proteome</keyword>
<sequence>MKTGEVVTIITLMYLFIIRVSTGSRLCLIPTKVLTPWTRLAPRDIICPMNEIQLSQTSSAPSSTTVDLDTTDVFSEKKIMGTSSTLMQFETCCVNNPLWMSDEITHKSQIIESSTFQEVSEGIPTHPDPACKRDMLSKTVNCESRVFKIDKQDFIHYSPIHGFPHNLDCDISPSGIITCKNKLRHSTFVGTFPSVPGKSKNCPIKWTKTDIIIHKEGTEHYVDYKDIRLARSKVVCKLEICDKTWVGLSLGLLILAPSSVVSPMSLAKCGTKFNYAFDITASQHEEIKTGLKELKTNDRCELLKQSEDDLEILTFLILEWNTFYPQRPGVHQSYRVDGKVVYYSNQLFELVNETEIYDPLVWDTCTICGIRMENGSLHIKGSVLNKNVSTLIRLACSESIDLITAIKIKENLKDLFIQGTTGDFE</sequence>
<evidence type="ECO:0000313" key="2">
    <source>
        <dbReference type="Proteomes" id="UP000325440"/>
    </source>
</evidence>
<dbReference type="EMBL" id="CABPRJ010002384">
    <property type="protein sequence ID" value="VVC44600.1"/>
    <property type="molecule type" value="Genomic_DNA"/>
</dbReference>
<proteinExistence type="predicted"/>
<reference evidence="1 2" key="1">
    <citation type="submission" date="2019-08" db="EMBL/GenBank/DDBJ databases">
        <authorList>
            <person name="Alioto T."/>
            <person name="Alioto T."/>
            <person name="Gomez Garrido J."/>
        </authorList>
    </citation>
    <scope>NUCLEOTIDE SEQUENCE [LARGE SCALE GENOMIC DNA]</scope>
</reference>
<name>A0A5E4NMY1_9HEMI</name>
<accession>A0A5E4NMY1</accession>
<protein>
    <submittedName>
        <fullName evidence="1">Uncharacterized protein</fullName>
    </submittedName>
</protein>